<organism evidence="17 18">
    <name type="scientific">Cysteiniphilum litorale</name>
    <dbReference type="NCBI Taxonomy" id="2056700"/>
    <lineage>
        <taxon>Bacteria</taxon>
        <taxon>Pseudomonadati</taxon>
        <taxon>Pseudomonadota</taxon>
        <taxon>Gammaproteobacteria</taxon>
        <taxon>Thiotrichales</taxon>
        <taxon>Fastidiosibacteraceae</taxon>
        <taxon>Cysteiniphilum</taxon>
    </lineage>
</organism>
<dbReference type="SMART" id="SM00316">
    <property type="entry name" value="S1"/>
    <property type="match status" value="1"/>
</dbReference>
<dbReference type="GO" id="GO:0008033">
    <property type="term" value="P:tRNA processing"/>
    <property type="evidence" value="ECO:0007669"/>
    <property type="project" value="UniProtKB-KW"/>
</dbReference>
<dbReference type="GO" id="GO:0006364">
    <property type="term" value="P:rRNA processing"/>
    <property type="evidence" value="ECO:0007669"/>
    <property type="project" value="UniProtKB-KW"/>
</dbReference>
<keyword evidence="8" id="KW-0819">tRNA processing</keyword>
<dbReference type="OrthoDB" id="9804278at2"/>
<dbReference type="Proteomes" id="UP000636949">
    <property type="component" value="Unassembled WGS sequence"/>
</dbReference>
<feature type="domain" description="S1 motif" evidence="16">
    <location>
        <begin position="33"/>
        <end position="122"/>
    </location>
</feature>
<keyword evidence="11" id="KW-0699">rRNA-binding</keyword>
<dbReference type="GO" id="GO:0004519">
    <property type="term" value="F:endonuclease activity"/>
    <property type="evidence" value="ECO:0007669"/>
    <property type="project" value="UniProtKB-KW"/>
</dbReference>
<comment type="subcellular location">
    <subcellularLocation>
        <location evidence="2">Cytoplasm</location>
    </subcellularLocation>
</comment>
<keyword evidence="13" id="KW-0378">Hydrolase</keyword>
<dbReference type="Pfam" id="PF20833">
    <property type="entry name" value="RNase_E_G_Thio"/>
    <property type="match status" value="1"/>
</dbReference>
<dbReference type="InterPro" id="IPR012340">
    <property type="entry name" value="NA-bd_OB-fold"/>
</dbReference>
<dbReference type="InterPro" id="IPR003029">
    <property type="entry name" value="S1_domain"/>
</dbReference>
<dbReference type="NCBIfam" id="NF008689">
    <property type="entry name" value="PRK11712.1"/>
    <property type="match status" value="1"/>
</dbReference>
<keyword evidence="12" id="KW-0255">Endonuclease</keyword>
<evidence type="ECO:0000256" key="8">
    <source>
        <dbReference type="ARBA" id="ARBA00022694"/>
    </source>
</evidence>
<proteinExistence type="inferred from homology"/>
<name>A0A8J2Z4L8_9GAMM</name>
<evidence type="ECO:0000256" key="12">
    <source>
        <dbReference type="ARBA" id="ARBA00022759"/>
    </source>
</evidence>
<dbReference type="InterPro" id="IPR048583">
    <property type="entry name" value="RNase_E_G_thioredoxin-like"/>
</dbReference>
<keyword evidence="18" id="KW-1185">Reference proteome</keyword>
<dbReference type="InterPro" id="IPR019307">
    <property type="entry name" value="RNA-bd_AU-1/RNase_E/G"/>
</dbReference>
<dbReference type="InterPro" id="IPR004659">
    <property type="entry name" value="RNase_E/G"/>
</dbReference>
<dbReference type="GO" id="GO:0000049">
    <property type="term" value="F:tRNA binding"/>
    <property type="evidence" value="ECO:0007669"/>
    <property type="project" value="UniProtKB-KW"/>
</dbReference>
<gene>
    <name evidence="17" type="primary">rng</name>
    <name evidence="17" type="ORF">GCM10010995_13060</name>
</gene>
<dbReference type="PANTHER" id="PTHR30001">
    <property type="entry name" value="RIBONUCLEASE"/>
    <property type="match status" value="1"/>
</dbReference>
<evidence type="ECO:0000259" key="16">
    <source>
        <dbReference type="PROSITE" id="PS50126"/>
    </source>
</evidence>
<dbReference type="GO" id="GO:0005737">
    <property type="term" value="C:cytoplasm"/>
    <property type="evidence" value="ECO:0007669"/>
    <property type="project" value="UniProtKB-SubCell"/>
</dbReference>
<dbReference type="Gene3D" id="2.40.50.140">
    <property type="entry name" value="Nucleic acid-binding proteins"/>
    <property type="match status" value="1"/>
</dbReference>
<dbReference type="GO" id="GO:0019843">
    <property type="term" value="F:rRNA binding"/>
    <property type="evidence" value="ECO:0007669"/>
    <property type="project" value="UniProtKB-KW"/>
</dbReference>
<dbReference type="AlphaFoldDB" id="A0A8J2Z4L8"/>
<evidence type="ECO:0000256" key="1">
    <source>
        <dbReference type="ARBA" id="ARBA00001946"/>
    </source>
</evidence>
<dbReference type="GO" id="GO:0004540">
    <property type="term" value="F:RNA nuclease activity"/>
    <property type="evidence" value="ECO:0007669"/>
    <property type="project" value="InterPro"/>
</dbReference>
<keyword evidence="9" id="KW-0540">Nuclease</keyword>
<dbReference type="EMBL" id="BMJS01000012">
    <property type="protein sequence ID" value="GGF97228.1"/>
    <property type="molecule type" value="Genomic_DNA"/>
</dbReference>
<dbReference type="CDD" id="cd04453">
    <property type="entry name" value="S1_RNase_E"/>
    <property type="match status" value="1"/>
</dbReference>
<dbReference type="Gene3D" id="3.40.1260.20">
    <property type="entry name" value="Ribonuclease E, catalytic domain"/>
    <property type="match status" value="1"/>
</dbReference>
<dbReference type="GO" id="GO:0016787">
    <property type="term" value="F:hydrolase activity"/>
    <property type="evidence" value="ECO:0007669"/>
    <property type="project" value="UniProtKB-KW"/>
</dbReference>
<dbReference type="SUPFAM" id="SSF50249">
    <property type="entry name" value="Nucleic acid-binding proteins"/>
    <property type="match status" value="1"/>
</dbReference>
<evidence type="ECO:0000256" key="15">
    <source>
        <dbReference type="ARBA" id="ARBA00022884"/>
    </source>
</evidence>
<evidence type="ECO:0000256" key="5">
    <source>
        <dbReference type="ARBA" id="ARBA00022490"/>
    </source>
</evidence>
<evidence type="ECO:0000256" key="7">
    <source>
        <dbReference type="ARBA" id="ARBA00022555"/>
    </source>
</evidence>
<evidence type="ECO:0000313" key="18">
    <source>
        <dbReference type="Proteomes" id="UP000636949"/>
    </source>
</evidence>
<dbReference type="Pfam" id="PF00575">
    <property type="entry name" value="S1"/>
    <property type="match status" value="1"/>
</dbReference>
<evidence type="ECO:0000256" key="3">
    <source>
        <dbReference type="ARBA" id="ARBA00005663"/>
    </source>
</evidence>
<sequence>MNIAAHEKRVAVIENGVLQEVHFERENQRGIVGNIYKGKITRVLPGMQAAFVDIGLERSGFLHVSDVMPIASDESAGIDLNSKEADVRHWLREGQSILVQVLKDPLGSKGARLSAHLSLASRYLVHMPDLDHIGISLRIEAEEERERLQQVMKEAIGSDYPRGFIIRTVAEGLSSEELRKDINFLQNLWQDVVDSASTVTKPGVVYQDLSLLMRALRDFANDKVERIRIDNIDMYSELCRFSDKFVPGVREKLELYSSNTPIFDMYGVEEELSRALERKVPLKSGGHIVIDQTEAMTTIDVNTGGYVGMVNLEETIFKTNLEAVRVLTRQLRLRNLGGIIIVDFIDMSEEEHKAQVLEALEKALELDYARTTFSPLSELGLVEMTRKRTQESLAQFLCEPCPMCQGKGRIKSVQSICYEIFREINREANAYQSNGFLIVAANSVIDALQNDESFGLGELEIIIGKPIKLQPELSYAQEMYDIVLM</sequence>
<evidence type="ECO:0000256" key="9">
    <source>
        <dbReference type="ARBA" id="ARBA00022722"/>
    </source>
</evidence>
<dbReference type="Pfam" id="PF10150">
    <property type="entry name" value="RNase_E_G"/>
    <property type="match status" value="1"/>
</dbReference>
<evidence type="ECO:0000313" key="17">
    <source>
        <dbReference type="EMBL" id="GGF97228.1"/>
    </source>
</evidence>
<evidence type="ECO:0000256" key="6">
    <source>
        <dbReference type="ARBA" id="ARBA00022552"/>
    </source>
</evidence>
<evidence type="ECO:0000256" key="13">
    <source>
        <dbReference type="ARBA" id="ARBA00022801"/>
    </source>
</evidence>
<dbReference type="PANTHER" id="PTHR30001:SF0">
    <property type="entry name" value="RIBONUCLEASE G"/>
    <property type="match status" value="1"/>
</dbReference>
<protein>
    <recommendedName>
        <fullName evidence="4">Ribonuclease G</fullName>
    </recommendedName>
</protein>
<evidence type="ECO:0000256" key="11">
    <source>
        <dbReference type="ARBA" id="ARBA00022730"/>
    </source>
</evidence>
<dbReference type="GO" id="GO:0046872">
    <property type="term" value="F:metal ion binding"/>
    <property type="evidence" value="ECO:0007669"/>
    <property type="project" value="UniProtKB-KW"/>
</dbReference>
<comment type="similarity">
    <text evidence="3">Belongs to the RNase E/G family. RNase G subfamily.</text>
</comment>
<keyword evidence="10" id="KW-0479">Metal-binding</keyword>
<reference evidence="17" key="2">
    <citation type="submission" date="2020-09" db="EMBL/GenBank/DDBJ databases">
        <authorList>
            <person name="Sun Q."/>
            <person name="Zhou Y."/>
        </authorList>
    </citation>
    <scope>NUCLEOTIDE SEQUENCE</scope>
    <source>
        <strain evidence="17">CGMCC 1.15758</strain>
    </source>
</reference>
<comment type="cofactor">
    <cofactor evidence="1">
        <name>Mg(2+)</name>
        <dbReference type="ChEBI" id="CHEBI:18420"/>
    </cofactor>
</comment>
<keyword evidence="6" id="KW-0698">rRNA processing</keyword>
<evidence type="ECO:0000256" key="14">
    <source>
        <dbReference type="ARBA" id="ARBA00022842"/>
    </source>
</evidence>
<evidence type="ECO:0000256" key="10">
    <source>
        <dbReference type="ARBA" id="ARBA00022723"/>
    </source>
</evidence>
<evidence type="ECO:0000256" key="4">
    <source>
        <dbReference type="ARBA" id="ARBA00017719"/>
    </source>
</evidence>
<reference evidence="17" key="1">
    <citation type="journal article" date="2014" name="Int. J. Syst. Evol. Microbiol.">
        <title>Complete genome sequence of Corynebacterium casei LMG S-19264T (=DSM 44701T), isolated from a smear-ripened cheese.</title>
        <authorList>
            <consortium name="US DOE Joint Genome Institute (JGI-PGF)"/>
            <person name="Walter F."/>
            <person name="Albersmeier A."/>
            <person name="Kalinowski J."/>
            <person name="Ruckert C."/>
        </authorList>
    </citation>
    <scope>NUCLEOTIDE SEQUENCE</scope>
    <source>
        <strain evidence="17">CGMCC 1.15758</strain>
    </source>
</reference>
<evidence type="ECO:0000256" key="2">
    <source>
        <dbReference type="ARBA" id="ARBA00004496"/>
    </source>
</evidence>
<keyword evidence="15" id="KW-0694">RNA-binding</keyword>
<keyword evidence="7" id="KW-0820">tRNA-binding</keyword>
<comment type="caution">
    <text evidence="17">The sequence shown here is derived from an EMBL/GenBank/DDBJ whole genome shotgun (WGS) entry which is preliminary data.</text>
</comment>
<keyword evidence="14" id="KW-0460">Magnesium</keyword>
<dbReference type="NCBIfam" id="TIGR00757">
    <property type="entry name" value="RNaseEG"/>
    <property type="match status" value="1"/>
</dbReference>
<keyword evidence="5" id="KW-0963">Cytoplasm</keyword>
<accession>A0A8J2Z4L8</accession>
<dbReference type="PROSITE" id="PS50126">
    <property type="entry name" value="S1"/>
    <property type="match status" value="1"/>
</dbReference>